<feature type="transmembrane region" description="Helical" evidence="1">
    <location>
        <begin position="35"/>
        <end position="57"/>
    </location>
</feature>
<keyword evidence="3" id="KW-1185">Reference proteome</keyword>
<sequence length="128" mass="13277">MGPSPKFQPDRSSDSGLVLSPASIPSGSKLVSQALHSFGLILGLGLGCVCSFVWFLSSSESRDLDTRLLVCLCALLLQIPSQDLIITATDSGLVLVQCPSVQFLRLGSGSRLGASMSQLGSGVLSLIP</sequence>
<dbReference type="AlphaFoldDB" id="A0A803QDI2"/>
<evidence type="ECO:0000256" key="1">
    <source>
        <dbReference type="SAM" id="Phobius"/>
    </source>
</evidence>
<protein>
    <submittedName>
        <fullName evidence="2">Uncharacterized protein</fullName>
    </submittedName>
</protein>
<reference evidence="2" key="1">
    <citation type="submission" date="2018-11" db="EMBL/GenBank/DDBJ databases">
        <authorList>
            <person name="Grassa J C."/>
        </authorList>
    </citation>
    <scope>NUCLEOTIDE SEQUENCE [LARGE SCALE GENOMIC DNA]</scope>
</reference>
<reference evidence="2" key="2">
    <citation type="submission" date="2021-03" db="UniProtKB">
        <authorList>
            <consortium name="EnsemblPlants"/>
        </authorList>
    </citation>
    <scope>IDENTIFICATION</scope>
</reference>
<organism evidence="2 3">
    <name type="scientific">Cannabis sativa</name>
    <name type="common">Hemp</name>
    <name type="synonym">Marijuana</name>
    <dbReference type="NCBI Taxonomy" id="3483"/>
    <lineage>
        <taxon>Eukaryota</taxon>
        <taxon>Viridiplantae</taxon>
        <taxon>Streptophyta</taxon>
        <taxon>Embryophyta</taxon>
        <taxon>Tracheophyta</taxon>
        <taxon>Spermatophyta</taxon>
        <taxon>Magnoliopsida</taxon>
        <taxon>eudicotyledons</taxon>
        <taxon>Gunneridae</taxon>
        <taxon>Pentapetalae</taxon>
        <taxon>rosids</taxon>
        <taxon>fabids</taxon>
        <taxon>Rosales</taxon>
        <taxon>Cannabaceae</taxon>
        <taxon>Cannabis</taxon>
    </lineage>
</organism>
<keyword evidence="1" id="KW-0472">Membrane</keyword>
<keyword evidence="1" id="KW-1133">Transmembrane helix</keyword>
<dbReference type="EMBL" id="UZAU01000754">
    <property type="status" value="NOT_ANNOTATED_CDS"/>
    <property type="molecule type" value="Genomic_DNA"/>
</dbReference>
<accession>A0A803QDI2</accession>
<name>A0A803QDI2_CANSA</name>
<dbReference type="EnsemblPlants" id="evm.model.09.1146">
    <property type="protein sequence ID" value="cds.evm.model.09.1146"/>
    <property type="gene ID" value="evm.TU.09.1146"/>
</dbReference>
<evidence type="ECO:0000313" key="3">
    <source>
        <dbReference type="Proteomes" id="UP000596661"/>
    </source>
</evidence>
<dbReference type="Proteomes" id="UP000596661">
    <property type="component" value="Chromosome 9"/>
</dbReference>
<keyword evidence="1" id="KW-0812">Transmembrane</keyword>
<proteinExistence type="predicted"/>
<evidence type="ECO:0000313" key="2">
    <source>
        <dbReference type="EnsemblPlants" id="cds.evm.model.09.1146"/>
    </source>
</evidence>
<dbReference type="Gramene" id="evm.model.09.1146">
    <property type="protein sequence ID" value="cds.evm.model.09.1146"/>
    <property type="gene ID" value="evm.TU.09.1146"/>
</dbReference>